<proteinExistence type="predicted"/>
<gene>
    <name evidence="2" type="ORF">SAMN05421785_11086</name>
</gene>
<protein>
    <submittedName>
        <fullName evidence="2">Sigma-70 region 2</fullName>
    </submittedName>
</protein>
<dbReference type="InterPro" id="IPR007627">
    <property type="entry name" value="RNA_pol_sigma70_r2"/>
</dbReference>
<organism evidence="2 3">
    <name type="scientific">Chryseobacterium gambrini</name>
    <dbReference type="NCBI Taxonomy" id="373672"/>
    <lineage>
        <taxon>Bacteria</taxon>
        <taxon>Pseudomonadati</taxon>
        <taxon>Bacteroidota</taxon>
        <taxon>Flavobacteriia</taxon>
        <taxon>Flavobacteriales</taxon>
        <taxon>Weeksellaceae</taxon>
        <taxon>Chryseobacterium group</taxon>
        <taxon>Chryseobacterium</taxon>
    </lineage>
</organism>
<evidence type="ECO:0000313" key="2">
    <source>
        <dbReference type="EMBL" id="SIT20266.1"/>
    </source>
</evidence>
<dbReference type="GO" id="GO:0003700">
    <property type="term" value="F:DNA-binding transcription factor activity"/>
    <property type="evidence" value="ECO:0007669"/>
    <property type="project" value="InterPro"/>
</dbReference>
<dbReference type="InterPro" id="IPR013325">
    <property type="entry name" value="RNA_pol_sigma_r2"/>
</dbReference>
<reference evidence="2 3" key="1">
    <citation type="submission" date="2017-01" db="EMBL/GenBank/DDBJ databases">
        <authorList>
            <person name="Mah S.A."/>
            <person name="Swanson W.J."/>
            <person name="Moy G.W."/>
            <person name="Vacquier V.D."/>
        </authorList>
    </citation>
    <scope>NUCLEOTIDE SEQUENCE [LARGE SCALE GENOMIC DNA]</scope>
    <source>
        <strain evidence="2 3">DSM 18014</strain>
    </source>
</reference>
<dbReference type="Gene3D" id="1.10.1740.10">
    <property type="match status" value="1"/>
</dbReference>
<accession>A0A1N7QBW4</accession>
<dbReference type="GO" id="GO:0006352">
    <property type="term" value="P:DNA-templated transcription initiation"/>
    <property type="evidence" value="ECO:0007669"/>
    <property type="project" value="InterPro"/>
</dbReference>
<dbReference type="AlphaFoldDB" id="A0A1N7QBW4"/>
<dbReference type="RefSeq" id="WP_076394867.1">
    <property type="nucleotide sequence ID" value="NZ_CP115857.1"/>
</dbReference>
<dbReference type="OrthoDB" id="1257800at2"/>
<name>A0A1N7QBW4_9FLAO</name>
<feature type="domain" description="RNA polymerase sigma-70 region 2" evidence="1">
    <location>
        <begin position="29"/>
        <end position="86"/>
    </location>
</feature>
<dbReference type="EMBL" id="FTOV01000010">
    <property type="protein sequence ID" value="SIT20266.1"/>
    <property type="molecule type" value="Genomic_DNA"/>
</dbReference>
<evidence type="ECO:0000259" key="1">
    <source>
        <dbReference type="Pfam" id="PF04542"/>
    </source>
</evidence>
<dbReference type="SUPFAM" id="SSF88946">
    <property type="entry name" value="Sigma2 domain of RNA polymerase sigma factors"/>
    <property type="match status" value="1"/>
</dbReference>
<sequence>MTKLNTKICSDVALCTLIRKNRQKGFEKLYRTYGCILYGLALQSVSSKDLAEEIVQQTFVNVLKKIDHFSDQKYSFQVWMIQNLIITIKEFLSEKHIDYNFTLKNFPEFKFELKQQIPTYPSQTEINSF</sequence>
<dbReference type="STRING" id="373672.SAMN05421785_11086"/>
<evidence type="ECO:0000313" key="3">
    <source>
        <dbReference type="Proteomes" id="UP000185781"/>
    </source>
</evidence>
<dbReference type="Pfam" id="PF04542">
    <property type="entry name" value="Sigma70_r2"/>
    <property type="match status" value="1"/>
</dbReference>
<dbReference type="Proteomes" id="UP000185781">
    <property type="component" value="Unassembled WGS sequence"/>
</dbReference>